<accession>A0ABQ0L4V3</accession>
<feature type="compositionally biased region" description="Polar residues" evidence="2">
    <location>
        <begin position="41"/>
        <end position="63"/>
    </location>
</feature>
<feature type="transmembrane region" description="Helical" evidence="3">
    <location>
        <begin position="285"/>
        <end position="305"/>
    </location>
</feature>
<dbReference type="PROSITE" id="PS00018">
    <property type="entry name" value="EF_HAND_1"/>
    <property type="match status" value="1"/>
</dbReference>
<dbReference type="InterPro" id="IPR058650">
    <property type="entry name" value="Msy1/2-like"/>
</dbReference>
<keyword evidence="6" id="KW-1185">Reference proteome</keyword>
<feature type="region of interest" description="Disordered" evidence="2">
    <location>
        <begin position="412"/>
        <end position="461"/>
    </location>
</feature>
<dbReference type="InterPro" id="IPR011992">
    <property type="entry name" value="EF-hand-dom_pair"/>
</dbReference>
<feature type="region of interest" description="Disordered" evidence="2">
    <location>
        <begin position="124"/>
        <end position="150"/>
    </location>
</feature>
<dbReference type="EMBL" id="DF842145">
    <property type="protein sequence ID" value="GAT46168.1"/>
    <property type="molecule type" value="Genomic_DNA"/>
</dbReference>
<protein>
    <recommendedName>
        <fullName evidence="4">EF-hand domain-containing protein</fullName>
    </recommendedName>
</protein>
<feature type="compositionally biased region" description="Basic and acidic residues" evidence="2">
    <location>
        <begin position="448"/>
        <end position="461"/>
    </location>
</feature>
<dbReference type="InterPro" id="IPR018247">
    <property type="entry name" value="EF_Hand_1_Ca_BS"/>
</dbReference>
<dbReference type="InterPro" id="IPR010920">
    <property type="entry name" value="LSM_dom_sf"/>
</dbReference>
<evidence type="ECO:0000313" key="6">
    <source>
        <dbReference type="Proteomes" id="UP000815677"/>
    </source>
</evidence>
<feature type="transmembrane region" description="Helical" evidence="3">
    <location>
        <begin position="616"/>
        <end position="642"/>
    </location>
</feature>
<dbReference type="PANTHER" id="PTHR31323:SF1">
    <property type="entry name" value="MECHANOSENSITIVE ION CHANNEL PROTEIN"/>
    <property type="match status" value="1"/>
</dbReference>
<keyword evidence="1" id="KW-0106">Calcium</keyword>
<dbReference type="SUPFAM" id="SSF47473">
    <property type="entry name" value="EF-hand"/>
    <property type="match status" value="1"/>
</dbReference>
<gene>
    <name evidence="5" type="ORF">MCHLO_03706</name>
</gene>
<organism evidence="5 6">
    <name type="scientific">Mycena chlorophos</name>
    <name type="common">Agaric fungus</name>
    <name type="synonym">Agaricus chlorophos</name>
    <dbReference type="NCBI Taxonomy" id="658473"/>
    <lineage>
        <taxon>Eukaryota</taxon>
        <taxon>Fungi</taxon>
        <taxon>Dikarya</taxon>
        <taxon>Basidiomycota</taxon>
        <taxon>Agaricomycotina</taxon>
        <taxon>Agaricomycetes</taxon>
        <taxon>Agaricomycetidae</taxon>
        <taxon>Agaricales</taxon>
        <taxon>Marasmiineae</taxon>
        <taxon>Mycenaceae</taxon>
        <taxon>Mycena</taxon>
    </lineage>
</organism>
<feature type="region of interest" description="Disordered" evidence="2">
    <location>
        <begin position="1"/>
        <end position="111"/>
    </location>
</feature>
<feature type="transmembrane region" description="Helical" evidence="3">
    <location>
        <begin position="180"/>
        <end position="209"/>
    </location>
</feature>
<feature type="compositionally biased region" description="Basic and acidic residues" evidence="2">
    <location>
        <begin position="412"/>
        <end position="437"/>
    </location>
</feature>
<feature type="transmembrane region" description="Helical" evidence="3">
    <location>
        <begin position="238"/>
        <end position="264"/>
    </location>
</feature>
<keyword evidence="3" id="KW-0472">Membrane</keyword>
<evidence type="ECO:0000256" key="3">
    <source>
        <dbReference type="SAM" id="Phobius"/>
    </source>
</evidence>
<sequence length="884" mass="98993">MAPRQPPSQLDIDQSKYQRLEKRDPAEDSAVGGSSGSSNSQDGQPATFLSTPLLSNEDLSQSPPYKRHPSRTNLIPDRNPSPSPSYRTSYNMPASGDSPSPDEKGKGKASVHYPEDIQIPAHIHDPDEHASAPSSAAGTDDEDDQDYDWSDEDDLVDEEAKFEKKMSGPQKRRGWGFKRIVTLLFSSLIGSTFLAGVLVTPAILIHYYWYRPHPTAFRHKVTINVEAWLFWAAANLVISWYLAVIVDIVPVVARFLISASWGHVSEAIKSRIEMYNSVKNTVKPVFYAASCWVSWVIIFDHIFHMTPGGSNAQGYAHTVSQVVEFFFFFILVLCVQRLLSQLIAFAFHRTAFKDRIDAVYETLQVVEQLRVYRPKREKRRSGMLRTPPFGLHTPNFEKENFSLLSSKLKDHKPESRNWQGEDHKHAGKSHGSDDQTPRSRPLSMIGEDTEHHYPPSHGHSKDATLVETAAKMVKDAVLHDARNIKGDDGAGDLEWNVGSASEAKRLARSIYMRLRPANRTELLPIDFRPAFTTVEAADAAFRVFDKDNNGDLSRAEIKTTLVKVYKERRFLARAMRDVGAALQTLDHILLFFALCILFFISLSVFGVNITKSLTSVYSLIIAASFIFKTAASSAFDSIMFLFVTHPYDTGDRCFIDDEIMVVKKMELFATIFQRWDGTESYYFNSQLSNKIIINVRRSGKMYESLTMQCAWRTPLEKLDALEAAVNKWLSTEENRWFVPSTGVTLQSINFQRYLEFTMAIGHNGTWQDWNLRSARKTAFHAAVQHYCRELGIECYNSPQPVIWTDPTVNLPPYQTPASPSLGDPSPSLASGAASEKDVALGASSTFKAPTTLGFTPPHADSATLLRARTHGKKAAMRAAGGGDA</sequence>
<feature type="transmembrane region" description="Helical" evidence="3">
    <location>
        <begin position="588"/>
        <end position="610"/>
    </location>
</feature>
<evidence type="ECO:0000256" key="1">
    <source>
        <dbReference type="ARBA" id="ARBA00022837"/>
    </source>
</evidence>
<feature type="compositionally biased region" description="Basic and acidic residues" evidence="2">
    <location>
        <begin position="13"/>
        <end position="26"/>
    </location>
</feature>
<feature type="transmembrane region" description="Helical" evidence="3">
    <location>
        <begin position="325"/>
        <end position="347"/>
    </location>
</feature>
<evidence type="ECO:0000256" key="2">
    <source>
        <dbReference type="SAM" id="MobiDB-lite"/>
    </source>
</evidence>
<dbReference type="PROSITE" id="PS50222">
    <property type="entry name" value="EF_HAND_2"/>
    <property type="match status" value="1"/>
</dbReference>
<dbReference type="Pfam" id="PF00924">
    <property type="entry name" value="MS_channel_2nd"/>
    <property type="match status" value="1"/>
</dbReference>
<dbReference type="Proteomes" id="UP000815677">
    <property type="component" value="Unassembled WGS sequence"/>
</dbReference>
<dbReference type="Pfam" id="PF25886">
    <property type="entry name" value="Msy1"/>
    <property type="match status" value="1"/>
</dbReference>
<reference evidence="5" key="1">
    <citation type="submission" date="2014-09" db="EMBL/GenBank/DDBJ databases">
        <title>Genome sequence of the luminous mushroom Mycena chlorophos for searching fungal bioluminescence genes.</title>
        <authorList>
            <person name="Tanaka Y."/>
            <person name="Kasuga D."/>
            <person name="Oba Y."/>
            <person name="Hase S."/>
            <person name="Sato K."/>
            <person name="Oba Y."/>
            <person name="Sakakibara Y."/>
        </authorList>
    </citation>
    <scope>NUCLEOTIDE SEQUENCE</scope>
</reference>
<dbReference type="InterPro" id="IPR002048">
    <property type="entry name" value="EF_hand_dom"/>
</dbReference>
<feature type="compositionally biased region" description="Acidic residues" evidence="2">
    <location>
        <begin position="139"/>
        <end position="150"/>
    </location>
</feature>
<keyword evidence="3" id="KW-0812">Transmembrane</keyword>
<evidence type="ECO:0000259" key="4">
    <source>
        <dbReference type="PROSITE" id="PS50222"/>
    </source>
</evidence>
<dbReference type="InterPro" id="IPR006685">
    <property type="entry name" value="MscS_channel_2nd"/>
</dbReference>
<evidence type="ECO:0000313" key="5">
    <source>
        <dbReference type="EMBL" id="GAT46168.1"/>
    </source>
</evidence>
<dbReference type="PANTHER" id="PTHR31323">
    <property type="entry name" value="MECHANOSENSITIVE ION CHANNEL PROTEIN MSY2"/>
    <property type="match status" value="1"/>
</dbReference>
<feature type="region of interest" description="Disordered" evidence="2">
    <location>
        <begin position="813"/>
        <end position="836"/>
    </location>
</feature>
<name>A0ABQ0L4V3_MYCCL</name>
<dbReference type="SUPFAM" id="SSF50182">
    <property type="entry name" value="Sm-like ribonucleoproteins"/>
    <property type="match status" value="1"/>
</dbReference>
<feature type="domain" description="EF-hand" evidence="4">
    <location>
        <begin position="532"/>
        <end position="567"/>
    </location>
</feature>
<keyword evidence="3" id="KW-1133">Transmembrane helix</keyword>
<proteinExistence type="predicted"/>